<dbReference type="AlphaFoldDB" id="A0AAN6WT18"/>
<keyword evidence="2" id="KW-0472">Membrane</keyword>
<evidence type="ECO:0000256" key="2">
    <source>
        <dbReference type="SAM" id="Phobius"/>
    </source>
</evidence>
<comment type="caution">
    <text evidence="4">The sequence shown here is derived from an EMBL/GenBank/DDBJ whole genome shotgun (WGS) entry which is preliminary data.</text>
</comment>
<reference evidence="4" key="2">
    <citation type="submission" date="2023-05" db="EMBL/GenBank/DDBJ databases">
        <authorList>
            <consortium name="Lawrence Berkeley National Laboratory"/>
            <person name="Steindorff A."/>
            <person name="Hensen N."/>
            <person name="Bonometti L."/>
            <person name="Westerberg I."/>
            <person name="Brannstrom I.O."/>
            <person name="Guillou S."/>
            <person name="Cros-Aarteil S."/>
            <person name="Calhoun S."/>
            <person name="Haridas S."/>
            <person name="Kuo A."/>
            <person name="Mondo S."/>
            <person name="Pangilinan J."/>
            <person name="Riley R."/>
            <person name="Labutti K."/>
            <person name="Andreopoulos B."/>
            <person name="Lipzen A."/>
            <person name="Chen C."/>
            <person name="Yanf M."/>
            <person name="Daum C."/>
            <person name="Ng V."/>
            <person name="Clum A."/>
            <person name="Ohm R."/>
            <person name="Martin F."/>
            <person name="Silar P."/>
            <person name="Natvig D."/>
            <person name="Lalanne C."/>
            <person name="Gautier V."/>
            <person name="Ament-Velasquez S.L."/>
            <person name="Kruys A."/>
            <person name="Hutchinson M.I."/>
            <person name="Powell A.J."/>
            <person name="Barry K."/>
            <person name="Miller A.N."/>
            <person name="Grigoriev I.V."/>
            <person name="Debuchy R."/>
            <person name="Gladieux P."/>
            <person name="Thoren M.H."/>
            <person name="Johannesson H."/>
        </authorList>
    </citation>
    <scope>NUCLEOTIDE SEQUENCE</scope>
    <source>
        <strain evidence="4">PSN309</strain>
    </source>
</reference>
<feature type="transmembrane region" description="Helical" evidence="2">
    <location>
        <begin position="691"/>
        <end position="711"/>
    </location>
</feature>
<evidence type="ECO:0000313" key="4">
    <source>
        <dbReference type="EMBL" id="KAK4185912.1"/>
    </source>
</evidence>
<feature type="domain" description="Heterokaryon incompatibility" evidence="3">
    <location>
        <begin position="236"/>
        <end position="396"/>
    </location>
</feature>
<gene>
    <name evidence="4" type="ORF">QBC35DRAFT_502586</name>
</gene>
<name>A0AAN6WT18_9PEZI</name>
<protein>
    <submittedName>
        <fullName evidence="4">Heterokaryon incompatibility protein-domain-containing protein</fullName>
    </submittedName>
</protein>
<dbReference type="PANTHER" id="PTHR33112">
    <property type="entry name" value="DOMAIN PROTEIN, PUTATIVE-RELATED"/>
    <property type="match status" value="1"/>
</dbReference>
<dbReference type="PANTHER" id="PTHR33112:SF16">
    <property type="entry name" value="HETEROKARYON INCOMPATIBILITY DOMAIN-CONTAINING PROTEIN"/>
    <property type="match status" value="1"/>
</dbReference>
<evidence type="ECO:0000259" key="3">
    <source>
        <dbReference type="Pfam" id="PF06985"/>
    </source>
</evidence>
<evidence type="ECO:0000256" key="1">
    <source>
        <dbReference type="SAM" id="Coils"/>
    </source>
</evidence>
<keyword evidence="1" id="KW-0175">Coiled coil</keyword>
<feature type="transmembrane region" description="Helical" evidence="2">
    <location>
        <begin position="666"/>
        <end position="685"/>
    </location>
</feature>
<accession>A0AAN6WT18</accession>
<feature type="coiled-coil region" evidence="1">
    <location>
        <begin position="729"/>
        <end position="756"/>
    </location>
</feature>
<dbReference type="InterPro" id="IPR010730">
    <property type="entry name" value="HET"/>
</dbReference>
<keyword evidence="2" id="KW-0812">Transmembrane</keyword>
<evidence type="ECO:0000313" key="5">
    <source>
        <dbReference type="Proteomes" id="UP001302126"/>
    </source>
</evidence>
<reference evidence="4" key="1">
    <citation type="journal article" date="2023" name="Mol. Phylogenet. Evol.">
        <title>Genome-scale phylogeny and comparative genomics of the fungal order Sordariales.</title>
        <authorList>
            <person name="Hensen N."/>
            <person name="Bonometti L."/>
            <person name="Westerberg I."/>
            <person name="Brannstrom I.O."/>
            <person name="Guillou S."/>
            <person name="Cros-Aarteil S."/>
            <person name="Calhoun S."/>
            <person name="Haridas S."/>
            <person name="Kuo A."/>
            <person name="Mondo S."/>
            <person name="Pangilinan J."/>
            <person name="Riley R."/>
            <person name="LaButti K."/>
            <person name="Andreopoulos B."/>
            <person name="Lipzen A."/>
            <person name="Chen C."/>
            <person name="Yan M."/>
            <person name="Daum C."/>
            <person name="Ng V."/>
            <person name="Clum A."/>
            <person name="Steindorff A."/>
            <person name="Ohm R.A."/>
            <person name="Martin F."/>
            <person name="Silar P."/>
            <person name="Natvig D.O."/>
            <person name="Lalanne C."/>
            <person name="Gautier V."/>
            <person name="Ament-Velasquez S.L."/>
            <person name="Kruys A."/>
            <person name="Hutchinson M.I."/>
            <person name="Powell A.J."/>
            <person name="Barry K."/>
            <person name="Miller A.N."/>
            <person name="Grigoriev I.V."/>
            <person name="Debuchy R."/>
            <person name="Gladieux P."/>
            <person name="Hiltunen Thoren M."/>
            <person name="Johannesson H."/>
        </authorList>
    </citation>
    <scope>NUCLEOTIDE SEQUENCE</scope>
    <source>
        <strain evidence="4">PSN309</strain>
    </source>
</reference>
<organism evidence="4 5">
    <name type="scientific">Podospora australis</name>
    <dbReference type="NCBI Taxonomy" id="1536484"/>
    <lineage>
        <taxon>Eukaryota</taxon>
        <taxon>Fungi</taxon>
        <taxon>Dikarya</taxon>
        <taxon>Ascomycota</taxon>
        <taxon>Pezizomycotina</taxon>
        <taxon>Sordariomycetes</taxon>
        <taxon>Sordariomycetidae</taxon>
        <taxon>Sordariales</taxon>
        <taxon>Podosporaceae</taxon>
        <taxon>Podospora</taxon>
    </lineage>
</organism>
<keyword evidence="2" id="KW-1133">Transmembrane helix</keyword>
<dbReference type="Pfam" id="PF06985">
    <property type="entry name" value="HET"/>
    <property type="match status" value="1"/>
</dbReference>
<dbReference type="Proteomes" id="UP001302126">
    <property type="component" value="Unassembled WGS sequence"/>
</dbReference>
<proteinExistence type="predicted"/>
<keyword evidence="5" id="KW-1185">Reference proteome</keyword>
<dbReference type="EMBL" id="MU864436">
    <property type="protein sequence ID" value="KAK4185912.1"/>
    <property type="molecule type" value="Genomic_DNA"/>
</dbReference>
<sequence>MLCTACEEIFSRPRKLAYGSIHPWKQTPQSFHLAKEEGCHLCHLIEASRGYDSSKRDDFPKSVNYAFKPLNPNWARSGQGTKWYAFQSRGGTEDDPLELEEYLEGVQTDPTPNGLAQLLATDAPNLPEEAAKSWMVLQFYGNEDIVLPVELASPGEKIEQLAHKSLELQTSTGQAETLELAKEWLHNCLNTHKECGQRHPSSSEHFLPTRLIDVGTTTTPLLRLVTGASVKPSSQYVALSHRWGSNQAHILRLSNVEAYTTAGIPTSDTSPTVRDAAHITRALGIRYLWVDCMCIIQDDGGADWARESNSMFKVYSLSTCTIAAAAALDGDHSGGSSEKGFLRTRSPLRVRPLWTTSPFSSSCEYSFHIHPPTLSRLHDTHVRSSEWFKRGWVFQERMLAPRLLIFTDEQILWGCPGLQAAESWPKGKTGENFIDRFTSVEVETARMYALLDQETGIKKSHKAWWEFLQDYMASELTFRSDRLPAIRGVAALVEELTGEIYCSGFWITSEDLPRALLWEPRKGRYAWPTHLVEYRAPSFSWAAVEGGVQFDHMNSESAESFIRAIEGVVLPSQGRGANAAAGRNPREALKLEGMLLPASVLTLWGGEEPSYRILTREEGAEEARPIRRLIVFLKHLLGRTRIRVKNRVSRFLHGLLRCIRRIWDPWLLYTLCILGFPVVVALALAALGITIGLVVAGAALALVVVPLYYLIKFCNHYWFTRLYPYFFALQIEKDEIKQAQEMKAHEEDMLRRQRKAEERAAKVFADLEKGVKFEDPVAVSKRGQIRGEDTSVRIYLQSDYPLSERQVLDVYVLPTVRCNGTVSGLVVKMVGGGTAHQYERLGIFRAGSDDLFVLLPGPTSPREFLLV</sequence>